<reference evidence="4" key="1">
    <citation type="submission" date="2014-02" db="EMBL/GenBank/DDBJ databases">
        <title>Expanding our view of genomic diversity in Candidatus Accumulibacter clades.</title>
        <authorList>
            <person name="Skennerton C.T."/>
            <person name="Barr J.J."/>
            <person name="Slater F.R."/>
            <person name="Bond P.L."/>
            <person name="Tyson G.W."/>
        </authorList>
    </citation>
    <scope>NUCLEOTIDE SEQUENCE [LARGE SCALE GENOMIC DNA]</scope>
</reference>
<evidence type="ECO:0000313" key="4">
    <source>
        <dbReference type="EMBL" id="EXI69514.1"/>
    </source>
</evidence>
<dbReference type="EMBL" id="JFAX01000001">
    <property type="protein sequence ID" value="EXI69514.1"/>
    <property type="molecule type" value="Genomic_DNA"/>
</dbReference>
<dbReference type="InterPro" id="IPR044005">
    <property type="entry name" value="DZR_2"/>
</dbReference>
<name>A0A011PT27_9PROT</name>
<dbReference type="STRING" id="1454001.AW08_00007"/>
<dbReference type="CDD" id="cd06223">
    <property type="entry name" value="PRTases_typeI"/>
    <property type="match status" value="1"/>
</dbReference>
<evidence type="ECO:0000259" key="2">
    <source>
        <dbReference type="Pfam" id="PF00156"/>
    </source>
</evidence>
<dbReference type="Pfam" id="PF00156">
    <property type="entry name" value="Pribosyltran"/>
    <property type="match status" value="1"/>
</dbReference>
<comment type="caution">
    <text evidence="4">The sequence shown here is derived from an EMBL/GenBank/DDBJ whole genome shotgun (WGS) entry which is preliminary data.</text>
</comment>
<dbReference type="InterPro" id="IPR051910">
    <property type="entry name" value="ComF/GntX_DNA_util-trans"/>
</dbReference>
<dbReference type="Gene3D" id="3.40.50.2020">
    <property type="match status" value="1"/>
</dbReference>
<gene>
    <name evidence="4" type="ORF">AW08_00007</name>
</gene>
<dbReference type="AlphaFoldDB" id="A0A011PT27"/>
<dbReference type="InterPro" id="IPR000836">
    <property type="entry name" value="PRTase_dom"/>
</dbReference>
<feature type="domain" description="Phosphoribosyltransferase" evidence="2">
    <location>
        <begin position="189"/>
        <end position="231"/>
    </location>
</feature>
<dbReference type="PATRIC" id="fig|1454001.3.peg.129"/>
<feature type="domain" description="Double zinc ribbon" evidence="3">
    <location>
        <begin position="17"/>
        <end position="68"/>
    </location>
</feature>
<proteinExistence type="inferred from homology"/>
<dbReference type="PANTHER" id="PTHR47505:SF1">
    <property type="entry name" value="DNA UTILIZATION PROTEIN YHGH"/>
    <property type="match status" value="1"/>
</dbReference>
<organism evidence="4 5">
    <name type="scientific">Candidatus Accumulibacter adjunctus</name>
    <dbReference type="NCBI Taxonomy" id="1454001"/>
    <lineage>
        <taxon>Bacteria</taxon>
        <taxon>Pseudomonadati</taxon>
        <taxon>Pseudomonadota</taxon>
        <taxon>Betaproteobacteria</taxon>
        <taxon>Candidatus Accumulibacter</taxon>
    </lineage>
</organism>
<sequence length="264" mass="28886">MSILKQSMALIRASYAALLTQDCLLCAAESGTNLLCEACERDLPRLPAARCPRCALPTPLGEICGRCLSHPPHYDATTALYRYAFPLDKLVQSFKYGHRLALGGWFGQRLAELPERTDADLIIPMPLHPLRLRERGFNQAGELARAFGKLRRIPVDTRSCRRIRHTLGQADLPWRERARNVRGAFDCATDFSGRRLLLIDDVMTTGASVDEMARTLKLHGAAQVNVVALARALPPGQEASGPFGGATGRSGIGADMTIEVRVSP</sequence>
<evidence type="ECO:0000313" key="5">
    <source>
        <dbReference type="Proteomes" id="UP000020218"/>
    </source>
</evidence>
<dbReference type="Proteomes" id="UP000020218">
    <property type="component" value="Unassembled WGS sequence"/>
</dbReference>
<comment type="similarity">
    <text evidence="1">Belongs to the ComF/GntX family.</text>
</comment>
<dbReference type="PANTHER" id="PTHR47505">
    <property type="entry name" value="DNA UTILIZATION PROTEIN YHGH"/>
    <property type="match status" value="1"/>
</dbReference>
<accession>A0A011PT27</accession>
<dbReference type="InterPro" id="IPR029057">
    <property type="entry name" value="PRTase-like"/>
</dbReference>
<evidence type="ECO:0000256" key="1">
    <source>
        <dbReference type="ARBA" id="ARBA00008007"/>
    </source>
</evidence>
<protein>
    <submittedName>
        <fullName evidence="4">DNA utilization protein GntX</fullName>
    </submittedName>
</protein>
<dbReference type="Pfam" id="PF18912">
    <property type="entry name" value="DZR_2"/>
    <property type="match status" value="1"/>
</dbReference>
<keyword evidence="5" id="KW-1185">Reference proteome</keyword>
<dbReference type="SUPFAM" id="SSF53271">
    <property type="entry name" value="PRTase-like"/>
    <property type="match status" value="1"/>
</dbReference>
<evidence type="ECO:0000259" key="3">
    <source>
        <dbReference type="Pfam" id="PF18912"/>
    </source>
</evidence>